<evidence type="ECO:0000256" key="11">
    <source>
        <dbReference type="ARBA" id="ARBA00023136"/>
    </source>
</evidence>
<evidence type="ECO:0000256" key="9">
    <source>
        <dbReference type="ARBA" id="ARBA00022946"/>
    </source>
</evidence>
<dbReference type="AlphaFoldDB" id="A0A5M6HJB1"/>
<sequence length="143" mass="15307">MTAGTVPSHAGCLLCGDRNPLSLKLRFAPDGADGVQGSFACRDILQGYDGMVHGGVIAALLDCAMTHCLFHHDIEAVTADLHIRYRLPLSCRARVDLRARFVQFHPPLYRLTAEIKVGDQLVARAAGAFVDAARRPAPVGSGT</sequence>
<dbReference type="PANTHER" id="PTHR12418">
    <property type="entry name" value="ACYL-COENZYME A THIOESTERASE THEM4"/>
    <property type="match status" value="1"/>
</dbReference>
<gene>
    <name evidence="25" type="ORF">F1193_16075</name>
</gene>
<keyword evidence="10" id="KW-0443">Lipid metabolism</keyword>
<keyword evidence="11" id="KW-0472">Membrane</keyword>
<evidence type="ECO:0000256" key="19">
    <source>
        <dbReference type="ARBA" id="ARBA00047588"/>
    </source>
</evidence>
<comment type="catalytic activity">
    <reaction evidence="21">
        <text>decanoyl-CoA + H2O = decanoate + CoA + H(+)</text>
        <dbReference type="Rhea" id="RHEA:40059"/>
        <dbReference type="ChEBI" id="CHEBI:15377"/>
        <dbReference type="ChEBI" id="CHEBI:15378"/>
        <dbReference type="ChEBI" id="CHEBI:27689"/>
        <dbReference type="ChEBI" id="CHEBI:57287"/>
        <dbReference type="ChEBI" id="CHEBI:61430"/>
    </reaction>
    <physiologicalReaction direction="left-to-right" evidence="21">
        <dbReference type="Rhea" id="RHEA:40060"/>
    </physiologicalReaction>
</comment>
<dbReference type="InterPro" id="IPR006683">
    <property type="entry name" value="Thioestr_dom"/>
</dbReference>
<evidence type="ECO:0000313" key="25">
    <source>
        <dbReference type="EMBL" id="KAA5595952.1"/>
    </source>
</evidence>
<proteinExistence type="inferred from homology"/>
<evidence type="ECO:0000256" key="3">
    <source>
        <dbReference type="ARBA" id="ARBA00004632"/>
    </source>
</evidence>
<dbReference type="Gene3D" id="3.10.129.10">
    <property type="entry name" value="Hotdog Thioesterase"/>
    <property type="match status" value="1"/>
</dbReference>
<evidence type="ECO:0000256" key="1">
    <source>
        <dbReference type="ARBA" id="ARBA00004170"/>
    </source>
</evidence>
<dbReference type="GO" id="GO:0005737">
    <property type="term" value="C:cytoplasm"/>
    <property type="evidence" value="ECO:0007669"/>
    <property type="project" value="UniProtKB-SubCell"/>
</dbReference>
<organism evidence="25 26">
    <name type="scientific">Blastochloris sulfoviridis</name>
    <dbReference type="NCBI Taxonomy" id="50712"/>
    <lineage>
        <taxon>Bacteria</taxon>
        <taxon>Pseudomonadati</taxon>
        <taxon>Pseudomonadota</taxon>
        <taxon>Alphaproteobacteria</taxon>
        <taxon>Hyphomicrobiales</taxon>
        <taxon>Blastochloridaceae</taxon>
        <taxon>Blastochloris</taxon>
    </lineage>
</organism>
<name>A0A5M6HJB1_9HYPH</name>
<comment type="catalytic activity">
    <reaction evidence="13">
        <text>(5Z,8Z,11Z,14Z)-eicosatetraenoyl-CoA + H2O = (5Z,8Z,11Z,14Z)-eicosatetraenoate + CoA + H(+)</text>
        <dbReference type="Rhea" id="RHEA:40151"/>
        <dbReference type="ChEBI" id="CHEBI:15377"/>
        <dbReference type="ChEBI" id="CHEBI:15378"/>
        <dbReference type="ChEBI" id="CHEBI:32395"/>
        <dbReference type="ChEBI" id="CHEBI:57287"/>
        <dbReference type="ChEBI" id="CHEBI:57368"/>
    </reaction>
    <physiologicalReaction direction="left-to-right" evidence="13">
        <dbReference type="Rhea" id="RHEA:40152"/>
    </physiologicalReaction>
</comment>
<feature type="domain" description="Thioesterase" evidence="24">
    <location>
        <begin position="50"/>
        <end position="103"/>
    </location>
</feature>
<evidence type="ECO:0000256" key="5">
    <source>
        <dbReference type="ARBA" id="ARBA00022490"/>
    </source>
</evidence>
<keyword evidence="5" id="KW-0963">Cytoplasm</keyword>
<evidence type="ECO:0000256" key="4">
    <source>
        <dbReference type="ARBA" id="ARBA00022475"/>
    </source>
</evidence>
<dbReference type="CDD" id="cd03443">
    <property type="entry name" value="PaaI_thioesterase"/>
    <property type="match status" value="1"/>
</dbReference>
<dbReference type="Pfam" id="PF03061">
    <property type="entry name" value="4HBT"/>
    <property type="match status" value="1"/>
</dbReference>
<evidence type="ECO:0000256" key="15">
    <source>
        <dbReference type="ARBA" id="ARBA00038456"/>
    </source>
</evidence>
<evidence type="ECO:0000256" key="7">
    <source>
        <dbReference type="ARBA" id="ARBA00022801"/>
    </source>
</evidence>
<evidence type="ECO:0000256" key="12">
    <source>
        <dbReference type="ARBA" id="ARBA00023273"/>
    </source>
</evidence>
<comment type="subcellular location">
    <subcellularLocation>
        <location evidence="3">Cell projection</location>
        <location evidence="3">Ruffle membrane</location>
    </subcellularLocation>
    <subcellularLocation>
        <location evidence="2">Cytoplasm</location>
    </subcellularLocation>
    <subcellularLocation>
        <location evidence="1">Membrane</location>
        <topology evidence="1">Peripheral membrane protein</topology>
    </subcellularLocation>
</comment>
<dbReference type="PANTHER" id="PTHR12418:SF19">
    <property type="entry name" value="ACYL-COENZYME A THIOESTERASE THEM4"/>
    <property type="match status" value="1"/>
</dbReference>
<comment type="catalytic activity">
    <reaction evidence="19">
        <text>octanoyl-CoA + H2O = octanoate + CoA + H(+)</text>
        <dbReference type="Rhea" id="RHEA:30143"/>
        <dbReference type="ChEBI" id="CHEBI:15377"/>
        <dbReference type="ChEBI" id="CHEBI:15378"/>
        <dbReference type="ChEBI" id="CHEBI:25646"/>
        <dbReference type="ChEBI" id="CHEBI:57287"/>
        <dbReference type="ChEBI" id="CHEBI:57386"/>
    </reaction>
    <physiologicalReaction direction="left-to-right" evidence="19">
        <dbReference type="Rhea" id="RHEA:30144"/>
    </physiologicalReaction>
</comment>
<accession>A0A5M6HJB1</accession>
<reference evidence="25 26" key="1">
    <citation type="submission" date="2019-09" db="EMBL/GenBank/DDBJ databases">
        <title>Draft Whole-Genome sequence of Blastochloris sulfoviridis DSM 729.</title>
        <authorList>
            <person name="Meyer T.E."/>
            <person name="Kyndt J.A."/>
        </authorList>
    </citation>
    <scope>NUCLEOTIDE SEQUENCE [LARGE SCALE GENOMIC DNA]</scope>
    <source>
        <strain evidence="25 26">DSM 729</strain>
    </source>
</reference>
<dbReference type="SUPFAM" id="SSF54637">
    <property type="entry name" value="Thioesterase/thiol ester dehydrase-isomerase"/>
    <property type="match status" value="1"/>
</dbReference>
<dbReference type="GO" id="GO:0006631">
    <property type="term" value="P:fatty acid metabolic process"/>
    <property type="evidence" value="ECO:0007669"/>
    <property type="project" value="UniProtKB-KW"/>
</dbReference>
<dbReference type="EC" id="3.1.2.2" evidence="16"/>
<evidence type="ECO:0000256" key="13">
    <source>
        <dbReference type="ARBA" id="ARBA00035852"/>
    </source>
</evidence>
<keyword evidence="8" id="KW-0276">Fatty acid metabolism</keyword>
<keyword evidence="12" id="KW-0966">Cell projection</keyword>
<keyword evidence="6" id="KW-0053">Apoptosis</keyword>
<dbReference type="Proteomes" id="UP000323886">
    <property type="component" value="Unassembled WGS sequence"/>
</dbReference>
<evidence type="ECO:0000256" key="23">
    <source>
        <dbReference type="ARBA" id="ARBA00048180"/>
    </source>
</evidence>
<evidence type="ECO:0000256" key="6">
    <source>
        <dbReference type="ARBA" id="ARBA00022703"/>
    </source>
</evidence>
<keyword evidence="7" id="KW-0378">Hydrolase</keyword>
<protein>
    <recommendedName>
        <fullName evidence="17">Acyl-coenzyme A thioesterase THEM4</fullName>
        <ecNumber evidence="16">3.1.2.2</ecNumber>
    </recommendedName>
    <alternativeName>
        <fullName evidence="18">Thioesterase superfamily member 4</fullName>
    </alternativeName>
</protein>
<dbReference type="OrthoDB" id="5297685at2"/>
<dbReference type="GO" id="GO:0016020">
    <property type="term" value="C:membrane"/>
    <property type="evidence" value="ECO:0007669"/>
    <property type="project" value="UniProtKB-SubCell"/>
</dbReference>
<comment type="similarity">
    <text evidence="15">Belongs to the THEM4/THEM5 thioesterase family.</text>
</comment>
<comment type="catalytic activity">
    <reaction evidence="22">
        <text>dodecanoyl-CoA + H2O = dodecanoate + CoA + H(+)</text>
        <dbReference type="Rhea" id="RHEA:30135"/>
        <dbReference type="ChEBI" id="CHEBI:15377"/>
        <dbReference type="ChEBI" id="CHEBI:15378"/>
        <dbReference type="ChEBI" id="CHEBI:18262"/>
        <dbReference type="ChEBI" id="CHEBI:57287"/>
        <dbReference type="ChEBI" id="CHEBI:57375"/>
    </reaction>
    <physiologicalReaction direction="left-to-right" evidence="22">
        <dbReference type="Rhea" id="RHEA:30136"/>
    </physiologicalReaction>
</comment>
<dbReference type="InterPro" id="IPR052365">
    <property type="entry name" value="THEM4/THEM5_acyl-CoA_thioest"/>
</dbReference>
<evidence type="ECO:0000256" key="17">
    <source>
        <dbReference type="ARBA" id="ARBA00040123"/>
    </source>
</evidence>
<evidence type="ECO:0000256" key="8">
    <source>
        <dbReference type="ARBA" id="ARBA00022832"/>
    </source>
</evidence>
<evidence type="ECO:0000256" key="10">
    <source>
        <dbReference type="ARBA" id="ARBA00023098"/>
    </source>
</evidence>
<comment type="catalytic activity">
    <reaction evidence="20">
        <text>hexadecanoyl-CoA + H2O = hexadecanoate + CoA + H(+)</text>
        <dbReference type="Rhea" id="RHEA:16645"/>
        <dbReference type="ChEBI" id="CHEBI:7896"/>
        <dbReference type="ChEBI" id="CHEBI:15377"/>
        <dbReference type="ChEBI" id="CHEBI:15378"/>
        <dbReference type="ChEBI" id="CHEBI:57287"/>
        <dbReference type="ChEBI" id="CHEBI:57379"/>
        <dbReference type="EC" id="3.1.2.2"/>
    </reaction>
    <physiologicalReaction direction="left-to-right" evidence="20">
        <dbReference type="Rhea" id="RHEA:16646"/>
    </physiologicalReaction>
</comment>
<dbReference type="GO" id="GO:0016790">
    <property type="term" value="F:thiolester hydrolase activity"/>
    <property type="evidence" value="ECO:0007669"/>
    <property type="project" value="UniProtKB-ARBA"/>
</dbReference>
<evidence type="ECO:0000256" key="14">
    <source>
        <dbReference type="ARBA" id="ARBA00037002"/>
    </source>
</evidence>
<evidence type="ECO:0000259" key="24">
    <source>
        <dbReference type="Pfam" id="PF03061"/>
    </source>
</evidence>
<comment type="catalytic activity">
    <reaction evidence="14">
        <text>(9Z)-octadecenoyl-CoA + H2O = (9Z)-octadecenoate + CoA + H(+)</text>
        <dbReference type="Rhea" id="RHEA:40139"/>
        <dbReference type="ChEBI" id="CHEBI:15377"/>
        <dbReference type="ChEBI" id="CHEBI:15378"/>
        <dbReference type="ChEBI" id="CHEBI:30823"/>
        <dbReference type="ChEBI" id="CHEBI:57287"/>
        <dbReference type="ChEBI" id="CHEBI:57387"/>
    </reaction>
    <physiologicalReaction direction="left-to-right" evidence="14">
        <dbReference type="Rhea" id="RHEA:40140"/>
    </physiologicalReaction>
</comment>
<evidence type="ECO:0000256" key="21">
    <source>
        <dbReference type="ARBA" id="ARBA00047969"/>
    </source>
</evidence>
<keyword evidence="4" id="KW-1003">Cell membrane</keyword>
<evidence type="ECO:0000256" key="22">
    <source>
        <dbReference type="ARBA" id="ARBA00048074"/>
    </source>
</evidence>
<dbReference type="EMBL" id="VWPL01000048">
    <property type="protein sequence ID" value="KAA5595952.1"/>
    <property type="molecule type" value="Genomic_DNA"/>
</dbReference>
<evidence type="ECO:0000256" key="16">
    <source>
        <dbReference type="ARBA" id="ARBA00038848"/>
    </source>
</evidence>
<keyword evidence="26" id="KW-1185">Reference proteome</keyword>
<dbReference type="InterPro" id="IPR029069">
    <property type="entry name" value="HotDog_dom_sf"/>
</dbReference>
<comment type="catalytic activity">
    <reaction evidence="23">
        <text>tetradecanoyl-CoA + H2O = tetradecanoate + CoA + H(+)</text>
        <dbReference type="Rhea" id="RHEA:40119"/>
        <dbReference type="ChEBI" id="CHEBI:15377"/>
        <dbReference type="ChEBI" id="CHEBI:15378"/>
        <dbReference type="ChEBI" id="CHEBI:30807"/>
        <dbReference type="ChEBI" id="CHEBI:57287"/>
        <dbReference type="ChEBI" id="CHEBI:57385"/>
    </reaction>
    <physiologicalReaction direction="left-to-right" evidence="23">
        <dbReference type="Rhea" id="RHEA:40120"/>
    </physiologicalReaction>
</comment>
<comment type="caution">
    <text evidence="25">The sequence shown here is derived from an EMBL/GenBank/DDBJ whole genome shotgun (WGS) entry which is preliminary data.</text>
</comment>
<evidence type="ECO:0000313" key="26">
    <source>
        <dbReference type="Proteomes" id="UP000323886"/>
    </source>
</evidence>
<evidence type="ECO:0000256" key="18">
    <source>
        <dbReference type="ARBA" id="ARBA00043210"/>
    </source>
</evidence>
<keyword evidence="9" id="KW-0809">Transit peptide</keyword>
<evidence type="ECO:0000256" key="20">
    <source>
        <dbReference type="ARBA" id="ARBA00047734"/>
    </source>
</evidence>
<evidence type="ECO:0000256" key="2">
    <source>
        <dbReference type="ARBA" id="ARBA00004496"/>
    </source>
</evidence>